<sequence>MLVFFYLMAYLRWILTNVGEEMLLSRKYPKACRKRRENHVRHALDVPEDRRVVAILGLGYPETEPVAKEMLPRESMVHYEKFSQS</sequence>
<protein>
    <recommendedName>
        <fullName evidence="3">Nitroreductase family protein</fullName>
    </recommendedName>
</protein>
<evidence type="ECO:0000313" key="1">
    <source>
        <dbReference type="EMBL" id="SEM17691.1"/>
    </source>
</evidence>
<dbReference type="SUPFAM" id="SSF55469">
    <property type="entry name" value="FMN-dependent nitroreductase-like"/>
    <property type="match status" value="1"/>
</dbReference>
<dbReference type="Proteomes" id="UP000198553">
    <property type="component" value="Unassembled WGS sequence"/>
</dbReference>
<dbReference type="EMBL" id="FOBW01000001">
    <property type="protein sequence ID" value="SEM17691.1"/>
    <property type="molecule type" value="Genomic_DNA"/>
</dbReference>
<evidence type="ECO:0008006" key="3">
    <source>
        <dbReference type="Google" id="ProtNLM"/>
    </source>
</evidence>
<name>A0A1H7W865_9BACI</name>
<dbReference type="AlphaFoldDB" id="A0A1H7W865"/>
<gene>
    <name evidence="1" type="ORF">SAMN05192533_101310</name>
</gene>
<dbReference type="InterPro" id="IPR000415">
    <property type="entry name" value="Nitroreductase-like"/>
</dbReference>
<evidence type="ECO:0000313" key="2">
    <source>
        <dbReference type="Proteomes" id="UP000198553"/>
    </source>
</evidence>
<dbReference type="STRING" id="930146.SAMN05192533_101310"/>
<keyword evidence="2" id="KW-1185">Reference proteome</keyword>
<accession>A0A1H7W865</accession>
<proteinExistence type="predicted"/>
<dbReference type="Gene3D" id="3.40.109.10">
    <property type="entry name" value="NADH Oxidase"/>
    <property type="match status" value="1"/>
</dbReference>
<organism evidence="1 2">
    <name type="scientific">Mesobacillus persicus</name>
    <dbReference type="NCBI Taxonomy" id="930146"/>
    <lineage>
        <taxon>Bacteria</taxon>
        <taxon>Bacillati</taxon>
        <taxon>Bacillota</taxon>
        <taxon>Bacilli</taxon>
        <taxon>Bacillales</taxon>
        <taxon>Bacillaceae</taxon>
        <taxon>Mesobacillus</taxon>
    </lineage>
</organism>
<dbReference type="GO" id="GO:0016491">
    <property type="term" value="F:oxidoreductase activity"/>
    <property type="evidence" value="ECO:0007669"/>
    <property type="project" value="InterPro"/>
</dbReference>
<reference evidence="2" key="1">
    <citation type="submission" date="2016-10" db="EMBL/GenBank/DDBJ databases">
        <authorList>
            <person name="Varghese N."/>
            <person name="Submissions S."/>
        </authorList>
    </citation>
    <scope>NUCLEOTIDE SEQUENCE [LARGE SCALE GENOMIC DNA]</scope>
    <source>
        <strain evidence="2">B48,IBRC-M 10115,DSM 25386,CECT 8001</strain>
    </source>
</reference>